<evidence type="ECO:0000256" key="2">
    <source>
        <dbReference type="ARBA" id="ARBA00009694"/>
    </source>
</evidence>
<evidence type="ECO:0000256" key="3">
    <source>
        <dbReference type="ARBA" id="ARBA00022692"/>
    </source>
</evidence>
<dbReference type="Proteomes" id="UP000290849">
    <property type="component" value="Unassembled WGS sequence"/>
</dbReference>
<comment type="caution">
    <text evidence="7">The sequence shown here is derived from an EMBL/GenBank/DDBJ whole genome shotgun (WGS) entry which is preliminary data.</text>
</comment>
<gene>
    <name evidence="7" type="ORF">C7R54_09815</name>
</gene>
<evidence type="ECO:0000313" key="7">
    <source>
        <dbReference type="EMBL" id="RXN91433.1"/>
    </source>
</evidence>
<keyword evidence="4 6" id="KW-1133">Transmembrane helix</keyword>
<sequence>MMDRIFALLGALNMFIAVGAGAFGAHGLKARLDAGMLAIWQTGVTYQMAHALGLLAIAALAPRFGSSLLAGAGWLMFAGIVVFSGSLYVLALTNVRWLGAITPIGGLGFLAGWLLVALAVWRGPTA</sequence>
<organism evidence="7 8">
    <name type="scientific">Achromobacter aloeverae</name>
    <dbReference type="NCBI Taxonomy" id="1750518"/>
    <lineage>
        <taxon>Bacteria</taxon>
        <taxon>Pseudomonadati</taxon>
        <taxon>Pseudomonadota</taxon>
        <taxon>Betaproteobacteria</taxon>
        <taxon>Burkholderiales</taxon>
        <taxon>Alcaligenaceae</taxon>
        <taxon>Achromobacter</taxon>
    </lineage>
</organism>
<accession>A0A4Q1HLS8</accession>
<evidence type="ECO:0000256" key="5">
    <source>
        <dbReference type="ARBA" id="ARBA00023136"/>
    </source>
</evidence>
<dbReference type="InterPro" id="IPR006696">
    <property type="entry name" value="DUF423"/>
</dbReference>
<dbReference type="PANTHER" id="PTHR43461:SF1">
    <property type="entry name" value="TRANSMEMBRANE PROTEIN 256"/>
    <property type="match status" value="1"/>
</dbReference>
<evidence type="ECO:0000256" key="6">
    <source>
        <dbReference type="SAM" id="Phobius"/>
    </source>
</evidence>
<reference evidence="7 8" key="1">
    <citation type="journal article" date="2017" name="Int. J. Syst. Evol. Microbiol.">
        <title>Achromobacter aloeverae sp. nov., isolated from the root of Aloe vera (L.) Burm.f.</title>
        <authorList>
            <person name="Kuncharoen N."/>
            <person name="Muramatsu Y."/>
            <person name="Shibata C."/>
            <person name="Kamakura Y."/>
            <person name="Nakagawa Y."/>
            <person name="Tanasupawat S."/>
        </authorList>
    </citation>
    <scope>NUCLEOTIDE SEQUENCE [LARGE SCALE GENOMIC DNA]</scope>
    <source>
        <strain evidence="7 8">AVA-1</strain>
    </source>
</reference>
<feature type="transmembrane region" description="Helical" evidence="6">
    <location>
        <begin position="40"/>
        <end position="61"/>
    </location>
</feature>
<dbReference type="EMBL" id="PYAL01000002">
    <property type="protein sequence ID" value="RXN91433.1"/>
    <property type="molecule type" value="Genomic_DNA"/>
</dbReference>
<protein>
    <submittedName>
        <fullName evidence="7">DUF423 domain-containing protein</fullName>
    </submittedName>
</protein>
<comment type="subcellular location">
    <subcellularLocation>
        <location evidence="1">Membrane</location>
        <topology evidence="1">Multi-pass membrane protein</topology>
    </subcellularLocation>
</comment>
<dbReference type="Pfam" id="PF04241">
    <property type="entry name" value="DUF423"/>
    <property type="match status" value="1"/>
</dbReference>
<evidence type="ECO:0000256" key="4">
    <source>
        <dbReference type="ARBA" id="ARBA00022989"/>
    </source>
</evidence>
<evidence type="ECO:0000313" key="8">
    <source>
        <dbReference type="Proteomes" id="UP000290849"/>
    </source>
</evidence>
<feature type="transmembrane region" description="Helical" evidence="6">
    <location>
        <begin position="68"/>
        <end position="91"/>
    </location>
</feature>
<feature type="transmembrane region" description="Helical" evidence="6">
    <location>
        <begin position="97"/>
        <end position="121"/>
    </location>
</feature>
<proteinExistence type="inferred from homology"/>
<dbReference type="AlphaFoldDB" id="A0A4Q1HLS8"/>
<keyword evidence="8" id="KW-1185">Reference proteome</keyword>
<evidence type="ECO:0000256" key="1">
    <source>
        <dbReference type="ARBA" id="ARBA00004141"/>
    </source>
</evidence>
<comment type="similarity">
    <text evidence="2">Belongs to the UPF0382 family.</text>
</comment>
<dbReference type="GO" id="GO:0005886">
    <property type="term" value="C:plasma membrane"/>
    <property type="evidence" value="ECO:0007669"/>
    <property type="project" value="TreeGrafter"/>
</dbReference>
<dbReference type="OrthoDB" id="9802121at2"/>
<name>A0A4Q1HLS8_9BURK</name>
<keyword evidence="3 6" id="KW-0812">Transmembrane</keyword>
<dbReference type="PANTHER" id="PTHR43461">
    <property type="entry name" value="TRANSMEMBRANE PROTEIN 256"/>
    <property type="match status" value="1"/>
</dbReference>
<keyword evidence="5 6" id="KW-0472">Membrane</keyword>
<dbReference type="RefSeq" id="WP_129149987.1">
    <property type="nucleotide sequence ID" value="NZ_JBHSDO010000013.1"/>
</dbReference>